<proteinExistence type="predicted"/>
<evidence type="ECO:0000256" key="6">
    <source>
        <dbReference type="ARBA" id="ARBA00023136"/>
    </source>
</evidence>
<dbReference type="Proteomes" id="UP001214976">
    <property type="component" value="Unassembled WGS sequence"/>
</dbReference>
<comment type="function">
    <text evidence="7">Participates in the barrier function of the cell envelope.</text>
</comment>
<evidence type="ECO:0000256" key="4">
    <source>
        <dbReference type="ARBA" id="ARBA00022692"/>
    </source>
</evidence>
<keyword evidence="3" id="KW-0997">Cell inner membrane</keyword>
<accession>A0AAW6QB11</accession>
<evidence type="ECO:0000256" key="5">
    <source>
        <dbReference type="ARBA" id="ARBA00022989"/>
    </source>
</evidence>
<dbReference type="PANTHER" id="PTHR30336:SF0">
    <property type="entry name" value="PROTEIN SANA"/>
    <property type="match status" value="1"/>
</dbReference>
<feature type="domain" description="DUF218" evidence="10">
    <location>
        <begin position="87"/>
        <end position="192"/>
    </location>
</feature>
<feature type="region of interest" description="Disordered" evidence="8">
    <location>
        <begin position="225"/>
        <end position="246"/>
    </location>
</feature>
<evidence type="ECO:0000256" key="3">
    <source>
        <dbReference type="ARBA" id="ARBA00022519"/>
    </source>
</evidence>
<sequence length="246" mass="28230">MPSLISRTITLPAAKVRSILAIFSLKRFIGILAIGSTAFIVLLTAIDQMIAYYVKDAIYTDLSRLPYRPYGLLLGTSKYVAKGTPNTFYTNRIYAADTLFKRQKIDYLLLSGDNRTLQYNEPRTMARDLRKLGISDEFLFPDYAGFRTLDSIIRAKEIFRAEPMTIITQRFHCERALFIAKYHHIDAVCFVADSPYSASVTRVRESFARILMLWELFREKRPHFLGSPEPLPPPIQRTTLSQSSEQ</sequence>
<gene>
    <name evidence="11" type="ORF">P7M15_08715</name>
</gene>
<keyword evidence="5 9" id="KW-1133">Transmembrane helix</keyword>
<comment type="caution">
    <text evidence="11">The sequence shown here is derived from an EMBL/GenBank/DDBJ whole genome shotgun (WGS) entry which is preliminary data.</text>
</comment>
<dbReference type="CDD" id="cd06259">
    <property type="entry name" value="YdcF-like"/>
    <property type="match status" value="1"/>
</dbReference>
<evidence type="ECO:0000256" key="9">
    <source>
        <dbReference type="SAM" id="Phobius"/>
    </source>
</evidence>
<dbReference type="AlphaFoldDB" id="A0AAW6QB11"/>
<dbReference type="GO" id="GO:0005886">
    <property type="term" value="C:plasma membrane"/>
    <property type="evidence" value="ECO:0007669"/>
    <property type="project" value="UniProtKB-SubCell"/>
</dbReference>
<dbReference type="InterPro" id="IPR051599">
    <property type="entry name" value="Cell_Envelope_Assoc"/>
</dbReference>
<dbReference type="EMBL" id="JARQTW010000013">
    <property type="protein sequence ID" value="MDG2950596.1"/>
    <property type="molecule type" value="Genomic_DNA"/>
</dbReference>
<dbReference type="Pfam" id="PF02698">
    <property type="entry name" value="DUF218"/>
    <property type="match status" value="1"/>
</dbReference>
<feature type="transmembrane region" description="Helical" evidence="9">
    <location>
        <begin position="28"/>
        <end position="54"/>
    </location>
</feature>
<evidence type="ECO:0000256" key="8">
    <source>
        <dbReference type="SAM" id="MobiDB-lite"/>
    </source>
</evidence>
<protein>
    <submittedName>
        <fullName evidence="11">ElyC/SanA/YdcF family protein</fullName>
    </submittedName>
</protein>
<organism evidence="11 12">
    <name type="scientific">Exercitatus varius</name>
    <dbReference type="NCBI Taxonomy" id="67857"/>
    <lineage>
        <taxon>Bacteria</taxon>
        <taxon>Pseudomonadati</taxon>
        <taxon>Pseudomonadota</taxon>
        <taxon>Gammaproteobacteria</taxon>
        <taxon>Pasteurellales</taxon>
        <taxon>Pasteurellaceae</taxon>
        <taxon>Exercitatus</taxon>
    </lineage>
</organism>
<dbReference type="RefSeq" id="WP_317477574.1">
    <property type="nucleotide sequence ID" value="NZ_JARQTW010000013.1"/>
</dbReference>
<keyword evidence="6 9" id="KW-0472">Membrane</keyword>
<feature type="compositionally biased region" description="Polar residues" evidence="8">
    <location>
        <begin position="236"/>
        <end position="246"/>
    </location>
</feature>
<keyword evidence="4 9" id="KW-0812">Transmembrane</keyword>
<evidence type="ECO:0000313" key="11">
    <source>
        <dbReference type="EMBL" id="MDG2950596.1"/>
    </source>
</evidence>
<comment type="subcellular location">
    <subcellularLocation>
        <location evidence="1">Cell inner membrane</location>
        <topology evidence="1">Single-pass membrane protein</topology>
    </subcellularLocation>
</comment>
<keyword evidence="2" id="KW-1003">Cell membrane</keyword>
<dbReference type="PANTHER" id="PTHR30336">
    <property type="entry name" value="INNER MEMBRANE PROTEIN, PROBABLE PERMEASE"/>
    <property type="match status" value="1"/>
</dbReference>
<evidence type="ECO:0000256" key="2">
    <source>
        <dbReference type="ARBA" id="ARBA00022475"/>
    </source>
</evidence>
<name>A0AAW6QB11_9PAST</name>
<reference evidence="11" key="1">
    <citation type="submission" date="2023-03" db="EMBL/GenBank/DDBJ databases">
        <title>Classification of Bisgaard taxon 6 and taxon 10 as Exercitatus varius gen. nov., spec. nov.</title>
        <authorList>
            <person name="Christensen H."/>
        </authorList>
    </citation>
    <scope>NUCLEOTIDE SEQUENCE</scope>
    <source>
        <strain evidence="11">86116</strain>
    </source>
</reference>
<evidence type="ECO:0000313" key="12">
    <source>
        <dbReference type="Proteomes" id="UP001214976"/>
    </source>
</evidence>
<dbReference type="InterPro" id="IPR003848">
    <property type="entry name" value="DUF218"/>
</dbReference>
<evidence type="ECO:0000259" key="10">
    <source>
        <dbReference type="Pfam" id="PF02698"/>
    </source>
</evidence>
<evidence type="ECO:0000256" key="1">
    <source>
        <dbReference type="ARBA" id="ARBA00004377"/>
    </source>
</evidence>
<evidence type="ECO:0000256" key="7">
    <source>
        <dbReference type="ARBA" id="ARBA00037355"/>
    </source>
</evidence>